<accession>A0A1I0EGB4</accession>
<dbReference type="Proteomes" id="UP000198697">
    <property type="component" value="Unassembled WGS sequence"/>
</dbReference>
<feature type="coiled-coil region" evidence="1">
    <location>
        <begin position="744"/>
        <end position="775"/>
    </location>
</feature>
<keyword evidence="3" id="KW-0732">Signal</keyword>
<dbReference type="InterPro" id="IPR034032">
    <property type="entry name" value="Zn_MMP-like_bac"/>
</dbReference>
<dbReference type="Pfam" id="PF17148">
    <property type="entry name" value="DUF5117"/>
    <property type="match status" value="1"/>
</dbReference>
<dbReference type="PANTHER" id="PTHR38478">
    <property type="entry name" value="PEPTIDASE M1A AND M12B"/>
    <property type="match status" value="1"/>
</dbReference>
<dbReference type="Pfam" id="PF17162">
    <property type="entry name" value="DUF5118"/>
    <property type="match status" value="1"/>
</dbReference>
<protein>
    <recommendedName>
        <fullName evidence="9">Peptidase</fullName>
    </recommendedName>
</protein>
<dbReference type="InterPro" id="IPR033413">
    <property type="entry name" value="DUF5117"/>
</dbReference>
<proteinExistence type="predicted"/>
<feature type="signal peptide" evidence="3">
    <location>
        <begin position="1"/>
        <end position="23"/>
    </location>
</feature>
<evidence type="ECO:0000256" key="3">
    <source>
        <dbReference type="SAM" id="SignalP"/>
    </source>
</evidence>
<feature type="chain" id="PRO_5011778164" description="Peptidase" evidence="3">
    <location>
        <begin position="24"/>
        <end position="813"/>
    </location>
</feature>
<dbReference type="EMBL" id="FOHS01000002">
    <property type="protein sequence ID" value="SET44286.1"/>
    <property type="molecule type" value="Genomic_DNA"/>
</dbReference>
<dbReference type="PANTHER" id="PTHR38478:SF1">
    <property type="entry name" value="ZINC DEPENDENT METALLOPROTEASE DOMAIN LIPOPROTEIN"/>
    <property type="match status" value="1"/>
</dbReference>
<dbReference type="InterPro" id="IPR024079">
    <property type="entry name" value="MetalloPept_cat_dom_sf"/>
</dbReference>
<dbReference type="SUPFAM" id="SSF55486">
    <property type="entry name" value="Metalloproteases ('zincins'), catalytic domain"/>
    <property type="match status" value="1"/>
</dbReference>
<organism evidence="7 8">
    <name type="scientific">Hymenobacter actinosclerus</name>
    <dbReference type="NCBI Taxonomy" id="82805"/>
    <lineage>
        <taxon>Bacteria</taxon>
        <taxon>Pseudomonadati</taxon>
        <taxon>Bacteroidota</taxon>
        <taxon>Cytophagia</taxon>
        <taxon>Cytophagales</taxon>
        <taxon>Hymenobacteraceae</taxon>
        <taxon>Hymenobacter</taxon>
    </lineage>
</organism>
<dbReference type="InterPro" id="IPR033428">
    <property type="entry name" value="DUF5118"/>
</dbReference>
<feature type="domain" description="EcxA zinc-binding" evidence="4">
    <location>
        <begin position="402"/>
        <end position="710"/>
    </location>
</feature>
<evidence type="ECO:0000259" key="6">
    <source>
        <dbReference type="Pfam" id="PF17162"/>
    </source>
</evidence>
<evidence type="ECO:0000313" key="7">
    <source>
        <dbReference type="EMBL" id="SET44286.1"/>
    </source>
</evidence>
<dbReference type="STRING" id="82805.SAMN04487998_1834"/>
<dbReference type="GO" id="GO:0008237">
    <property type="term" value="F:metallopeptidase activity"/>
    <property type="evidence" value="ECO:0007669"/>
    <property type="project" value="InterPro"/>
</dbReference>
<dbReference type="InterPro" id="IPR032534">
    <property type="entry name" value="EcxA_zinc-bd"/>
</dbReference>
<dbReference type="Gene3D" id="3.40.390.10">
    <property type="entry name" value="Collagenase (Catalytic Domain)"/>
    <property type="match status" value="1"/>
</dbReference>
<evidence type="ECO:0000256" key="2">
    <source>
        <dbReference type="SAM" id="MobiDB-lite"/>
    </source>
</evidence>
<gene>
    <name evidence="7" type="ORF">SAMN04487998_1834</name>
</gene>
<sequence length="813" mass="90047">MAVTRLYPLLLSLLLLITHNLTAQTLAEKTRGLKKFEGFFPFYWDEKTGRILLEIDKLDQEILYVSSLPYGVGSNDLGLDRGQIGQTRIVKFVRSGPKILLLQPNYDFRAVSSNPDERKSVEQAFARSVIWGFKAEAQQGNRVLVDLTPFLLRDSHQLSDKLEELKQGSYKAEESRSAVFLPNTKGFPLNSEFEALVTLVGKAKGREISSVTPDPNALTVHLHHSFIQLPDSNYQPRAFDPRAGFYANEFADYATPIGQPLIQRQLVRHRLRKKDPAAASSEAVAPLVYYLDRGAPEPVRSALLEGAGWWNQAFEAAGYRNAFQVKLLPEDADAMDIRYNVIQWVHRSTRGWSYGASIVDPRTGEIIKGQVSLGSLRVRQDYLIAEGLLQPYEDGQPTNPALLQMAVARLRQLAAHEVGHTLGLYHNYAASPQERASVMDYPMPRIIMRPDGSIDLSQAYAAGIGRWDKRAILYGYQDFGSLAAEKTALPAIMRQTLAEGYAFMADADARAAGGAHPTAHLWDDGTNATDELNRLMDVRGQLLARFSEKALAPGQPMALLEEVLVPIYLLQRYQVEAAAKQVGGLYYTYALKGDGQTITRLVPPAEQWQALEALLRTLSPRELALSEELLAKIPPRPVNYSRSRETFPSRTGLTFDALGAAESAAATTLEFLLNPQRAARLQDYHARHPEQPGLSAVLDRLLNVTWRARPETGSAGELQRLVQQLTLRQLLTLAATPTAPSGVRATTLLKVEELKNQLQKTRKSAKDEAQQANALLALRTIAQFNDDPEKFQPAPTLPMPDGAPIGSDGCGGW</sequence>
<dbReference type="CDD" id="cd04276">
    <property type="entry name" value="ZnMc_MMP_like_2"/>
    <property type="match status" value="1"/>
</dbReference>
<name>A0A1I0EGB4_9BACT</name>
<evidence type="ECO:0000259" key="4">
    <source>
        <dbReference type="Pfam" id="PF16313"/>
    </source>
</evidence>
<feature type="region of interest" description="Disordered" evidence="2">
    <location>
        <begin position="790"/>
        <end position="813"/>
    </location>
</feature>
<evidence type="ECO:0000259" key="5">
    <source>
        <dbReference type="Pfam" id="PF17148"/>
    </source>
</evidence>
<dbReference type="AlphaFoldDB" id="A0A1I0EGB4"/>
<reference evidence="8" key="1">
    <citation type="submission" date="2016-10" db="EMBL/GenBank/DDBJ databases">
        <authorList>
            <person name="Varghese N."/>
            <person name="Submissions S."/>
        </authorList>
    </citation>
    <scope>NUCLEOTIDE SEQUENCE [LARGE SCALE GENOMIC DNA]</scope>
    <source>
        <strain evidence="8">DSM 15310</strain>
    </source>
</reference>
<evidence type="ECO:0000313" key="8">
    <source>
        <dbReference type="Proteomes" id="UP000198697"/>
    </source>
</evidence>
<feature type="domain" description="DUF5118" evidence="6">
    <location>
        <begin position="33"/>
        <end position="68"/>
    </location>
</feature>
<keyword evidence="8" id="KW-1185">Reference proteome</keyword>
<dbReference type="Pfam" id="PF16313">
    <property type="entry name" value="DUF4953"/>
    <property type="match status" value="1"/>
</dbReference>
<evidence type="ECO:0008006" key="9">
    <source>
        <dbReference type="Google" id="ProtNLM"/>
    </source>
</evidence>
<keyword evidence="1" id="KW-0175">Coiled coil</keyword>
<feature type="domain" description="DUF5117" evidence="5">
    <location>
        <begin position="82"/>
        <end position="274"/>
    </location>
</feature>
<evidence type="ECO:0000256" key="1">
    <source>
        <dbReference type="SAM" id="Coils"/>
    </source>
</evidence>